<keyword evidence="8 10" id="KW-0472">Membrane</keyword>
<feature type="transmembrane region" description="Helical" evidence="10">
    <location>
        <begin position="745"/>
        <end position="763"/>
    </location>
</feature>
<evidence type="ECO:0000256" key="4">
    <source>
        <dbReference type="ARBA" id="ARBA00022475"/>
    </source>
</evidence>
<keyword evidence="7" id="KW-0406">Ion transport</keyword>
<feature type="transmembrane region" description="Helical" evidence="10">
    <location>
        <begin position="321"/>
        <end position="342"/>
    </location>
</feature>
<dbReference type="Pfam" id="PF00361">
    <property type="entry name" value="Proton_antipo_M"/>
    <property type="match status" value="1"/>
</dbReference>
<dbReference type="InterPro" id="IPR046806">
    <property type="entry name" value="MrpA_C/MbhE"/>
</dbReference>
<dbReference type="EMBL" id="JAHWDF010000001">
    <property type="protein sequence ID" value="MBW2960346.1"/>
    <property type="molecule type" value="Genomic_DNA"/>
</dbReference>
<proteinExistence type="predicted"/>
<feature type="transmembrane region" description="Helical" evidence="10">
    <location>
        <begin position="686"/>
        <end position="704"/>
    </location>
</feature>
<feature type="transmembrane region" description="Helical" evidence="10">
    <location>
        <begin position="131"/>
        <end position="148"/>
    </location>
</feature>
<keyword evidence="4" id="KW-1003">Cell membrane</keyword>
<feature type="transmembrane region" description="Helical" evidence="10">
    <location>
        <begin position="28"/>
        <end position="47"/>
    </location>
</feature>
<dbReference type="RefSeq" id="WP_219038633.1">
    <property type="nucleotide sequence ID" value="NZ_JAHWDF010000001.1"/>
</dbReference>
<dbReference type="NCBIfam" id="NF009287">
    <property type="entry name" value="PRK12647.1"/>
    <property type="match status" value="1"/>
</dbReference>
<feature type="transmembrane region" description="Helical" evidence="10">
    <location>
        <begin position="565"/>
        <end position="585"/>
    </location>
</feature>
<keyword evidence="3" id="KW-0050">Antiport</keyword>
<feature type="transmembrane region" description="Helical" evidence="10">
    <location>
        <begin position="446"/>
        <end position="469"/>
    </location>
</feature>
<dbReference type="Pfam" id="PF00662">
    <property type="entry name" value="Proton_antipo_N"/>
    <property type="match status" value="1"/>
</dbReference>
<organism evidence="15 16">
    <name type="scientific">Mesonia aestuariivivens</name>
    <dbReference type="NCBI Taxonomy" id="2796128"/>
    <lineage>
        <taxon>Bacteria</taxon>
        <taxon>Pseudomonadati</taxon>
        <taxon>Bacteroidota</taxon>
        <taxon>Flavobacteriia</taxon>
        <taxon>Flavobacteriales</taxon>
        <taxon>Flavobacteriaceae</taxon>
        <taxon>Mesonia</taxon>
    </lineage>
</organism>
<dbReference type="InterPro" id="IPR001750">
    <property type="entry name" value="ND/Mrp_TM"/>
</dbReference>
<reference evidence="15 16" key="1">
    <citation type="submission" date="2021-07" db="EMBL/GenBank/DDBJ databases">
        <title>Mesonia aestuariivivens sp. nov., isolated from a tidal flat.</title>
        <authorList>
            <person name="Kim Y.-O."/>
            <person name="Yoon J.-H."/>
        </authorList>
    </citation>
    <scope>NUCLEOTIDE SEQUENCE [LARGE SCALE GENOMIC DNA]</scope>
    <source>
        <strain evidence="15 16">JHPTF-M18</strain>
    </source>
</reference>
<feature type="transmembrane region" description="Helical" evidence="10">
    <location>
        <begin position="405"/>
        <end position="425"/>
    </location>
</feature>
<comment type="caution">
    <text evidence="15">The sequence shown here is derived from an EMBL/GenBank/DDBJ whole genome shotgun (WGS) entry which is preliminary data.</text>
</comment>
<dbReference type="Proteomes" id="UP000719267">
    <property type="component" value="Unassembled WGS sequence"/>
</dbReference>
<evidence type="ECO:0000256" key="9">
    <source>
        <dbReference type="RuleBase" id="RU000320"/>
    </source>
</evidence>
<dbReference type="Pfam" id="PF13244">
    <property type="entry name" value="MbhD"/>
    <property type="match status" value="1"/>
</dbReference>
<keyword evidence="6 10" id="KW-1133">Transmembrane helix</keyword>
<keyword evidence="2" id="KW-0813">Transport</keyword>
<gene>
    <name evidence="15" type="ORF">KW502_00850</name>
</gene>
<evidence type="ECO:0000256" key="6">
    <source>
        <dbReference type="ARBA" id="ARBA00022989"/>
    </source>
</evidence>
<feature type="transmembrane region" description="Helical" evidence="10">
    <location>
        <begin position="622"/>
        <end position="642"/>
    </location>
</feature>
<evidence type="ECO:0000259" key="12">
    <source>
        <dbReference type="Pfam" id="PF00662"/>
    </source>
</evidence>
<feature type="domain" description="MrpA C-terminal/MbhE" evidence="14">
    <location>
        <begin position="681"/>
        <end position="760"/>
    </location>
</feature>
<accession>A0ABS6VXM4</accession>
<protein>
    <submittedName>
        <fullName evidence="15">Monovalent cation/H+ antiporter subunit A</fullName>
    </submittedName>
</protein>
<feature type="transmembrane region" description="Helical" evidence="10">
    <location>
        <begin position="499"/>
        <end position="517"/>
    </location>
</feature>
<evidence type="ECO:0000256" key="5">
    <source>
        <dbReference type="ARBA" id="ARBA00022692"/>
    </source>
</evidence>
<evidence type="ECO:0000256" key="10">
    <source>
        <dbReference type="SAM" id="Phobius"/>
    </source>
</evidence>
<feature type="transmembrane region" description="Helical" evidence="10">
    <location>
        <begin position="269"/>
        <end position="290"/>
    </location>
</feature>
<dbReference type="InterPro" id="IPR025383">
    <property type="entry name" value="MrpA_C/MbhD"/>
</dbReference>
<feature type="domain" description="NADH:quinone oxidoreductase/Mrp antiporter transmembrane" evidence="11">
    <location>
        <begin position="125"/>
        <end position="413"/>
    </location>
</feature>
<evidence type="ECO:0000256" key="7">
    <source>
        <dbReference type="ARBA" id="ARBA00023065"/>
    </source>
</evidence>
<feature type="transmembrane region" description="Helical" evidence="10">
    <location>
        <begin position="160"/>
        <end position="185"/>
    </location>
</feature>
<evidence type="ECO:0000256" key="2">
    <source>
        <dbReference type="ARBA" id="ARBA00022448"/>
    </source>
</evidence>
<keyword evidence="5 9" id="KW-0812">Transmembrane</keyword>
<evidence type="ECO:0000313" key="16">
    <source>
        <dbReference type="Proteomes" id="UP000719267"/>
    </source>
</evidence>
<dbReference type="Pfam" id="PF20501">
    <property type="entry name" value="MbhE"/>
    <property type="match status" value="1"/>
</dbReference>
<evidence type="ECO:0000256" key="8">
    <source>
        <dbReference type="ARBA" id="ARBA00023136"/>
    </source>
</evidence>
<feature type="transmembrane region" description="Helical" evidence="10">
    <location>
        <begin position="363"/>
        <end position="385"/>
    </location>
</feature>
<feature type="transmembrane region" description="Helical" evidence="10">
    <location>
        <begin position="597"/>
        <end position="617"/>
    </location>
</feature>
<dbReference type="InterPro" id="IPR050616">
    <property type="entry name" value="CPA3_Na-H_Antiporter_A"/>
</dbReference>
<evidence type="ECO:0000313" key="15">
    <source>
        <dbReference type="EMBL" id="MBW2960346.1"/>
    </source>
</evidence>
<evidence type="ECO:0000256" key="3">
    <source>
        <dbReference type="ARBA" id="ARBA00022449"/>
    </source>
</evidence>
<feature type="transmembrane region" description="Helical" evidence="10">
    <location>
        <begin position="205"/>
        <end position="229"/>
    </location>
</feature>
<evidence type="ECO:0000259" key="14">
    <source>
        <dbReference type="Pfam" id="PF20501"/>
    </source>
</evidence>
<comment type="subcellular location">
    <subcellularLocation>
        <location evidence="1">Cell membrane</location>
        <topology evidence="1">Multi-pass membrane protein</topology>
    </subcellularLocation>
    <subcellularLocation>
        <location evidence="9">Membrane</location>
        <topology evidence="9">Multi-pass membrane protein</topology>
    </subcellularLocation>
</comment>
<dbReference type="InterPro" id="IPR001516">
    <property type="entry name" value="Proton_antipo_N"/>
</dbReference>
<feature type="transmembrane region" description="Helical" evidence="10">
    <location>
        <begin position="297"/>
        <end position="315"/>
    </location>
</feature>
<feature type="transmembrane region" description="Helical" evidence="10">
    <location>
        <begin position="648"/>
        <end position="666"/>
    </location>
</feature>
<feature type="transmembrane region" description="Helical" evidence="10">
    <location>
        <begin position="77"/>
        <end position="96"/>
    </location>
</feature>
<keyword evidence="16" id="KW-1185">Reference proteome</keyword>
<dbReference type="PANTHER" id="PTHR43373:SF1">
    <property type="entry name" value="NA(+)_H(+) ANTIPORTER SUBUNIT A"/>
    <property type="match status" value="1"/>
</dbReference>
<evidence type="ECO:0000259" key="13">
    <source>
        <dbReference type="Pfam" id="PF13244"/>
    </source>
</evidence>
<feature type="transmembrane region" description="Helical" evidence="10">
    <location>
        <begin position="108"/>
        <end position="125"/>
    </location>
</feature>
<name>A0ABS6VXM4_9FLAO</name>
<sequence>MLIAILTGFIFAILLFFGGKRLVINKLALLPTLIPLGLFIYFIRFIGDISNQNFIYKTYEWIPSLGVNLSFTLDGLSLLFTLLITGIGTLVFAYTSSYLKGHPYLDRFYAYLSVFMAAMLGLVLSDNLISIFVFWELTSISSFFLIGFNNDSEASRKSALTALGITGVGGLLLLAGGLVLGNISGSFSIAEMLGQKDLIQGHEHYILAACLIFGAAFTKSAQFPFHFWLPGAMKAPTPVSTYLHSATMVKAGIYLLFRLSPLMGDTQFWNTTLMIVGGITMLYAAFHSIFRTDMKGILAYTTISALGILVFLIGLGTQESYLAAGVFIIVHALYKATFFMMTGVVDHQAKTRNVTELAGLRKVMLPVAIAGILAAISNAGIPPSVGFVGKDLIYEGTFHFEHSAILLTILAVLTNVFISYAGYVAGIKPFVGKLPEKFEKVKFPSIFLWLPPVLLGSLGFIFGLFPVLIQDALVKPILWSIGQDAAEVHLKLWHGFTPILGLSALTIGAGILLYFLLKPSQKLEHSITRFEKISPKSIMEGVNTVFMMFSAFWTRTFQNGYLRNYVSTIILFLIMLMGFTLIGGTTYHIDYASFAKLTIYEIVILFVLVFAIGLIVFAKSRLAAVVATGIMGYSICLLFVFYSAPDLAMTQFAIDTLTVILFVLVLYRLPKYLKLSDFKVRIRDGVLSIAFGALITILALEVLAQPVNSEISDFYAKNSYLLAHGKNVVNVILVDFRGADTMVEISVLAISAIGVFGLLKLRLKSVERYQK</sequence>
<dbReference type="PANTHER" id="PTHR43373">
    <property type="entry name" value="NA(+)/H(+) ANTIPORTER SUBUNIT"/>
    <property type="match status" value="1"/>
</dbReference>
<feature type="domain" description="MrpA C-terminal/MbhD" evidence="13">
    <location>
        <begin position="607"/>
        <end position="671"/>
    </location>
</feature>
<evidence type="ECO:0000259" key="11">
    <source>
        <dbReference type="Pfam" id="PF00361"/>
    </source>
</evidence>
<feature type="domain" description="NADH-Ubiquinone oxidoreductase (complex I) chain 5 N-terminal" evidence="12">
    <location>
        <begin position="62"/>
        <end position="109"/>
    </location>
</feature>
<evidence type="ECO:0000256" key="1">
    <source>
        <dbReference type="ARBA" id="ARBA00004651"/>
    </source>
</evidence>